<dbReference type="Proteomes" id="UP000777438">
    <property type="component" value="Unassembled WGS sequence"/>
</dbReference>
<dbReference type="EMBL" id="JAGPYM010000064">
    <property type="protein sequence ID" value="KAH6869884.1"/>
    <property type="molecule type" value="Genomic_DNA"/>
</dbReference>
<reference evidence="1 2" key="1">
    <citation type="journal article" date="2021" name="Nat. Commun.">
        <title>Genetic determinants of endophytism in the Arabidopsis root mycobiome.</title>
        <authorList>
            <person name="Mesny F."/>
            <person name="Miyauchi S."/>
            <person name="Thiergart T."/>
            <person name="Pickel B."/>
            <person name="Atanasova L."/>
            <person name="Karlsson M."/>
            <person name="Huettel B."/>
            <person name="Barry K.W."/>
            <person name="Haridas S."/>
            <person name="Chen C."/>
            <person name="Bauer D."/>
            <person name="Andreopoulos W."/>
            <person name="Pangilinan J."/>
            <person name="LaButti K."/>
            <person name="Riley R."/>
            <person name="Lipzen A."/>
            <person name="Clum A."/>
            <person name="Drula E."/>
            <person name="Henrissat B."/>
            <person name="Kohler A."/>
            <person name="Grigoriev I.V."/>
            <person name="Martin F.M."/>
            <person name="Hacquard S."/>
        </authorList>
    </citation>
    <scope>NUCLEOTIDE SEQUENCE [LARGE SCALE GENOMIC DNA]</scope>
    <source>
        <strain evidence="1 2">MPI-CAGE-CH-0241</strain>
    </source>
</reference>
<sequence length="157" mass="16656">MCVSEHETLVTDTSTNAAFINQLRSVTDESSAPLPTFLTSPQCSCPQVTQYLEVQPTSVITLESSPTQITLETPGLTGISTSPATSLAVWQTSTLATAKFANVSTTRTESLSQTPWSPTAAATTSLAASSSAGQAPHWNSLVLLYPLLHILLRYSIL</sequence>
<dbReference type="AlphaFoldDB" id="A0A9P9AIG7"/>
<evidence type="ECO:0000313" key="2">
    <source>
        <dbReference type="Proteomes" id="UP000777438"/>
    </source>
</evidence>
<name>A0A9P9AIG7_9HYPO</name>
<organism evidence="1 2">
    <name type="scientific">Thelonectria olida</name>
    <dbReference type="NCBI Taxonomy" id="1576542"/>
    <lineage>
        <taxon>Eukaryota</taxon>
        <taxon>Fungi</taxon>
        <taxon>Dikarya</taxon>
        <taxon>Ascomycota</taxon>
        <taxon>Pezizomycotina</taxon>
        <taxon>Sordariomycetes</taxon>
        <taxon>Hypocreomycetidae</taxon>
        <taxon>Hypocreales</taxon>
        <taxon>Nectriaceae</taxon>
        <taxon>Thelonectria</taxon>
    </lineage>
</organism>
<accession>A0A9P9AIG7</accession>
<proteinExistence type="predicted"/>
<keyword evidence="2" id="KW-1185">Reference proteome</keyword>
<evidence type="ECO:0000313" key="1">
    <source>
        <dbReference type="EMBL" id="KAH6869884.1"/>
    </source>
</evidence>
<gene>
    <name evidence="1" type="ORF">B0T10DRAFT_466995</name>
</gene>
<protein>
    <submittedName>
        <fullName evidence="1">Uncharacterized protein</fullName>
    </submittedName>
</protein>
<comment type="caution">
    <text evidence="1">The sequence shown here is derived from an EMBL/GenBank/DDBJ whole genome shotgun (WGS) entry which is preliminary data.</text>
</comment>